<proteinExistence type="predicted"/>
<dbReference type="OrthoDB" id="9976824at2"/>
<gene>
    <name evidence="1" type="ORF">SAMN04488128_103217</name>
</gene>
<dbReference type="Proteomes" id="UP000190367">
    <property type="component" value="Unassembled WGS sequence"/>
</dbReference>
<dbReference type="STRING" id="634771.SAMN04488128_103217"/>
<reference evidence="2" key="1">
    <citation type="submission" date="2017-02" db="EMBL/GenBank/DDBJ databases">
        <authorList>
            <person name="Varghese N."/>
            <person name="Submissions S."/>
        </authorList>
    </citation>
    <scope>NUCLEOTIDE SEQUENCE [LARGE SCALE GENOMIC DNA]</scope>
    <source>
        <strain evidence="2">DSM 22224</strain>
    </source>
</reference>
<dbReference type="RefSeq" id="WP_143313005.1">
    <property type="nucleotide sequence ID" value="NZ_FUWZ01000003.1"/>
</dbReference>
<name>A0A1T4SP93_9BACT</name>
<sequence length="221" mass="25803">MKIAVITGWQIPDNPEYVTILMDQLQKKFADDYQDLNADEFEYAIRTYGTRMKDWGKSLNLSLIDDAICEYLGKRKYLSDLEAQKMANEAEPAALPPGETDWSDEWEKIKESARKGMFRGEFITTCIYDWLKRNKMITLSGAERWQLLEDCRQAYALEMREALHSSPAANPEGRRLYELLVKEGDEWRQEEKLWSAVVDYSKRETVRIEALNAIANEQNQE</sequence>
<organism evidence="1 2">
    <name type="scientific">Chitinophaga eiseniae</name>
    <dbReference type="NCBI Taxonomy" id="634771"/>
    <lineage>
        <taxon>Bacteria</taxon>
        <taxon>Pseudomonadati</taxon>
        <taxon>Bacteroidota</taxon>
        <taxon>Chitinophagia</taxon>
        <taxon>Chitinophagales</taxon>
        <taxon>Chitinophagaceae</taxon>
        <taxon>Chitinophaga</taxon>
    </lineage>
</organism>
<dbReference type="EMBL" id="FUWZ01000003">
    <property type="protein sequence ID" value="SKA30080.1"/>
    <property type="molecule type" value="Genomic_DNA"/>
</dbReference>
<evidence type="ECO:0000313" key="1">
    <source>
        <dbReference type="EMBL" id="SKA30080.1"/>
    </source>
</evidence>
<protein>
    <submittedName>
        <fullName evidence="1">Uncharacterized protein</fullName>
    </submittedName>
</protein>
<evidence type="ECO:0000313" key="2">
    <source>
        <dbReference type="Proteomes" id="UP000190367"/>
    </source>
</evidence>
<accession>A0A1T4SP93</accession>
<keyword evidence="2" id="KW-1185">Reference proteome</keyword>
<dbReference type="AlphaFoldDB" id="A0A1T4SP93"/>